<dbReference type="EMBL" id="CM023487">
    <property type="protein sequence ID" value="KAH6926198.1"/>
    <property type="molecule type" value="Genomic_DNA"/>
</dbReference>
<keyword evidence="2" id="KW-1185">Reference proteome</keyword>
<dbReference type="Proteomes" id="UP000821845">
    <property type="component" value="Chromosome 7"/>
</dbReference>
<accession>A0ACB7RUS2</accession>
<name>A0ACB7RUS2_HYAAI</name>
<organism evidence="1 2">
    <name type="scientific">Hyalomma asiaticum</name>
    <name type="common">Tick</name>
    <dbReference type="NCBI Taxonomy" id="266040"/>
    <lineage>
        <taxon>Eukaryota</taxon>
        <taxon>Metazoa</taxon>
        <taxon>Ecdysozoa</taxon>
        <taxon>Arthropoda</taxon>
        <taxon>Chelicerata</taxon>
        <taxon>Arachnida</taxon>
        <taxon>Acari</taxon>
        <taxon>Parasitiformes</taxon>
        <taxon>Ixodida</taxon>
        <taxon>Ixodoidea</taxon>
        <taxon>Ixodidae</taxon>
        <taxon>Hyalomminae</taxon>
        <taxon>Hyalomma</taxon>
    </lineage>
</organism>
<sequence>MVPPQYSDDSDLGSSDDEPENAGPAQACLPTDCQDEMSSTLTTDDVDDELQQIAKPSKNHPTWSVFQGSVGPAMPERKDVPLCTSLLESPIDYFRRFFDMDLLSLICEQSSLYSAHRNPNKVTSMTVNDLKQFCGHSAPYVNYEAAPNAHVLL</sequence>
<evidence type="ECO:0000313" key="2">
    <source>
        <dbReference type="Proteomes" id="UP000821845"/>
    </source>
</evidence>
<evidence type="ECO:0000313" key="1">
    <source>
        <dbReference type="EMBL" id="KAH6926198.1"/>
    </source>
</evidence>
<comment type="caution">
    <text evidence="1">The sequence shown here is derived from an EMBL/GenBank/DDBJ whole genome shotgun (WGS) entry which is preliminary data.</text>
</comment>
<protein>
    <submittedName>
        <fullName evidence="1">Uncharacterized protein</fullName>
    </submittedName>
</protein>
<gene>
    <name evidence="1" type="ORF">HPB50_015810</name>
</gene>
<proteinExistence type="predicted"/>
<reference evidence="1" key="1">
    <citation type="submission" date="2020-05" db="EMBL/GenBank/DDBJ databases">
        <title>Large-scale comparative analyses of tick genomes elucidate their genetic diversity and vector capacities.</title>
        <authorList>
            <person name="Jia N."/>
            <person name="Wang J."/>
            <person name="Shi W."/>
            <person name="Du L."/>
            <person name="Sun Y."/>
            <person name="Zhan W."/>
            <person name="Jiang J."/>
            <person name="Wang Q."/>
            <person name="Zhang B."/>
            <person name="Ji P."/>
            <person name="Sakyi L.B."/>
            <person name="Cui X."/>
            <person name="Yuan T."/>
            <person name="Jiang B."/>
            <person name="Yang W."/>
            <person name="Lam T.T.-Y."/>
            <person name="Chang Q."/>
            <person name="Ding S."/>
            <person name="Wang X."/>
            <person name="Zhu J."/>
            <person name="Ruan X."/>
            <person name="Zhao L."/>
            <person name="Wei J."/>
            <person name="Que T."/>
            <person name="Du C."/>
            <person name="Cheng J."/>
            <person name="Dai P."/>
            <person name="Han X."/>
            <person name="Huang E."/>
            <person name="Gao Y."/>
            <person name="Liu J."/>
            <person name="Shao H."/>
            <person name="Ye R."/>
            <person name="Li L."/>
            <person name="Wei W."/>
            <person name="Wang X."/>
            <person name="Wang C."/>
            <person name="Yang T."/>
            <person name="Huo Q."/>
            <person name="Li W."/>
            <person name="Guo W."/>
            <person name="Chen H."/>
            <person name="Zhou L."/>
            <person name="Ni X."/>
            <person name="Tian J."/>
            <person name="Zhou Y."/>
            <person name="Sheng Y."/>
            <person name="Liu T."/>
            <person name="Pan Y."/>
            <person name="Xia L."/>
            <person name="Li J."/>
            <person name="Zhao F."/>
            <person name="Cao W."/>
        </authorList>
    </citation>
    <scope>NUCLEOTIDE SEQUENCE</scope>
    <source>
        <strain evidence="1">Hyas-2018</strain>
    </source>
</reference>